<dbReference type="OrthoDB" id="9801102at2"/>
<dbReference type="PANTHER" id="PTHR40266:SF2">
    <property type="entry name" value="TOXIN HIGB-1"/>
    <property type="match status" value="1"/>
</dbReference>
<dbReference type="PANTHER" id="PTHR40266">
    <property type="entry name" value="TOXIN HIGB-1"/>
    <property type="match status" value="1"/>
</dbReference>
<dbReference type="AlphaFoldDB" id="A0A7C9MU03"/>
<sequence>MIKSFKCRKTKLLSEKGECDKNFRAFRSAAERCLRRLEAAVELYDLRQPPSNHFEALGGDRKGQYSIRINDKWRICFTWSESGAENVEIVNYH</sequence>
<dbReference type="InterPro" id="IPR007711">
    <property type="entry name" value="HigB-1"/>
</dbReference>
<accession>A0A7C9MU03</accession>
<dbReference type="Gene3D" id="3.30.2310.20">
    <property type="entry name" value="RelE-like"/>
    <property type="match status" value="1"/>
</dbReference>
<proteinExistence type="predicted"/>
<name>A0A7C9MU03_9BACT</name>
<dbReference type="Pfam" id="PF05015">
    <property type="entry name" value="HigB-like_toxin"/>
    <property type="match status" value="1"/>
</dbReference>
<reference evidence="1 2" key="1">
    <citation type="submission" date="2020-01" db="EMBL/GenBank/DDBJ databases">
        <title>Genome sequence of Desulfovibrio aerotolerans DSM 16695(T).</title>
        <authorList>
            <person name="Karnachuk O."/>
            <person name="Avakyan M."/>
            <person name="Mardanov A."/>
            <person name="Kadnikov V."/>
            <person name="Ravin N."/>
        </authorList>
    </citation>
    <scope>NUCLEOTIDE SEQUENCE [LARGE SCALE GENOMIC DNA]</scope>
    <source>
        <strain evidence="1 2">DSM 16695</strain>
    </source>
</reference>
<dbReference type="Proteomes" id="UP000482487">
    <property type="component" value="Unassembled WGS sequence"/>
</dbReference>
<dbReference type="InterPro" id="IPR035093">
    <property type="entry name" value="RelE/ParE_toxin_dom_sf"/>
</dbReference>
<evidence type="ECO:0000313" key="1">
    <source>
        <dbReference type="EMBL" id="MYL82274.1"/>
    </source>
</evidence>
<dbReference type="SUPFAM" id="SSF143011">
    <property type="entry name" value="RelE-like"/>
    <property type="match status" value="1"/>
</dbReference>
<protein>
    <submittedName>
        <fullName evidence="1">Type II toxin-antitoxin system RelE/ParE family toxin</fullName>
    </submittedName>
</protein>
<gene>
    <name evidence="1" type="ORF">GTA51_03865</name>
</gene>
<comment type="caution">
    <text evidence="1">The sequence shown here is derived from an EMBL/GenBank/DDBJ whole genome shotgun (WGS) entry which is preliminary data.</text>
</comment>
<evidence type="ECO:0000313" key="2">
    <source>
        <dbReference type="Proteomes" id="UP000482487"/>
    </source>
</evidence>
<dbReference type="RefSeq" id="WP_160958848.1">
    <property type="nucleotide sequence ID" value="NZ_WVUD01000004.1"/>
</dbReference>
<dbReference type="EMBL" id="WVUD01000004">
    <property type="protein sequence ID" value="MYL82274.1"/>
    <property type="molecule type" value="Genomic_DNA"/>
</dbReference>
<keyword evidence="2" id="KW-1185">Reference proteome</keyword>
<organism evidence="1 2">
    <name type="scientific">Solidesulfovibrio aerotolerans</name>
    <dbReference type="NCBI Taxonomy" id="295255"/>
    <lineage>
        <taxon>Bacteria</taxon>
        <taxon>Pseudomonadati</taxon>
        <taxon>Thermodesulfobacteriota</taxon>
        <taxon>Desulfovibrionia</taxon>
        <taxon>Desulfovibrionales</taxon>
        <taxon>Desulfovibrionaceae</taxon>
        <taxon>Solidesulfovibrio</taxon>
    </lineage>
</organism>